<comment type="caution">
    <text evidence="1">The sequence shown here is derived from an EMBL/GenBank/DDBJ whole genome shotgun (WGS) entry which is preliminary data.</text>
</comment>
<accession>A0ACC1M8J2</accession>
<organism evidence="1 2">
    <name type="scientific">Coemansia aciculifera</name>
    <dbReference type="NCBI Taxonomy" id="417176"/>
    <lineage>
        <taxon>Eukaryota</taxon>
        <taxon>Fungi</taxon>
        <taxon>Fungi incertae sedis</taxon>
        <taxon>Zoopagomycota</taxon>
        <taxon>Kickxellomycotina</taxon>
        <taxon>Kickxellomycetes</taxon>
        <taxon>Kickxellales</taxon>
        <taxon>Kickxellaceae</taxon>
        <taxon>Coemansia</taxon>
    </lineage>
</organism>
<dbReference type="Proteomes" id="UP001139981">
    <property type="component" value="Unassembled WGS sequence"/>
</dbReference>
<reference evidence="1" key="1">
    <citation type="submission" date="2022-07" db="EMBL/GenBank/DDBJ databases">
        <title>Phylogenomic reconstructions and comparative analyses of Kickxellomycotina fungi.</title>
        <authorList>
            <person name="Reynolds N.K."/>
            <person name="Stajich J.E."/>
            <person name="Barry K."/>
            <person name="Grigoriev I.V."/>
            <person name="Crous P."/>
            <person name="Smith M.E."/>
        </authorList>
    </citation>
    <scope>NUCLEOTIDE SEQUENCE</scope>
    <source>
        <strain evidence="1">CBS 190363</strain>
    </source>
</reference>
<name>A0ACC1M8J2_9FUNG</name>
<sequence>MYIRGISLSEDLSSALGLMKDHTCIRELALPDTPLMLWDVELLTRSLPLLSDLHCMTAGLGLLIDDIGLDNYAAHMCSLSNPARKRFRCWRFGFAEMADNFLGPVQCVLSVALMCPNFTHVAVCNRVRGRFMLLMEQTIESDGFKQHAPRLRQLLK</sequence>
<keyword evidence="2" id="KW-1185">Reference proteome</keyword>
<proteinExistence type="predicted"/>
<evidence type="ECO:0000313" key="1">
    <source>
        <dbReference type="EMBL" id="KAJ2898741.1"/>
    </source>
</evidence>
<evidence type="ECO:0000313" key="2">
    <source>
        <dbReference type="Proteomes" id="UP001139981"/>
    </source>
</evidence>
<dbReference type="EMBL" id="JANBVB010000049">
    <property type="protein sequence ID" value="KAJ2898741.1"/>
    <property type="molecule type" value="Genomic_DNA"/>
</dbReference>
<protein>
    <submittedName>
        <fullName evidence="1">Uncharacterized protein</fullName>
    </submittedName>
</protein>
<gene>
    <name evidence="1" type="ORF">IWW38_001249</name>
</gene>